<organism evidence="6">
    <name type="scientific">marine metagenome</name>
    <dbReference type="NCBI Taxonomy" id="408172"/>
    <lineage>
        <taxon>unclassified sequences</taxon>
        <taxon>metagenomes</taxon>
        <taxon>ecological metagenomes</taxon>
    </lineage>
</organism>
<dbReference type="PANTHER" id="PTHR43701">
    <property type="entry name" value="MEMBRANE TRANSPORTER PROTEIN MJ0441-RELATED"/>
    <property type="match status" value="1"/>
</dbReference>
<dbReference type="GO" id="GO:0016020">
    <property type="term" value="C:membrane"/>
    <property type="evidence" value="ECO:0007669"/>
    <property type="project" value="UniProtKB-SubCell"/>
</dbReference>
<feature type="transmembrane region" description="Helical" evidence="5">
    <location>
        <begin position="228"/>
        <end position="246"/>
    </location>
</feature>
<keyword evidence="3 5" id="KW-1133">Transmembrane helix</keyword>
<proteinExistence type="predicted"/>
<evidence type="ECO:0000256" key="2">
    <source>
        <dbReference type="ARBA" id="ARBA00022692"/>
    </source>
</evidence>
<feature type="transmembrane region" description="Helical" evidence="5">
    <location>
        <begin position="119"/>
        <end position="137"/>
    </location>
</feature>
<keyword evidence="4 5" id="KW-0472">Membrane</keyword>
<evidence type="ECO:0000256" key="4">
    <source>
        <dbReference type="ARBA" id="ARBA00023136"/>
    </source>
</evidence>
<comment type="subcellular location">
    <subcellularLocation>
        <location evidence="1">Membrane</location>
        <topology evidence="1">Multi-pass membrane protein</topology>
    </subcellularLocation>
</comment>
<feature type="transmembrane region" description="Helical" evidence="5">
    <location>
        <begin position="205"/>
        <end position="222"/>
    </location>
</feature>
<feature type="transmembrane region" description="Helical" evidence="5">
    <location>
        <begin position="46"/>
        <end position="64"/>
    </location>
</feature>
<feature type="transmembrane region" description="Helical" evidence="5">
    <location>
        <begin position="12"/>
        <end position="40"/>
    </location>
</feature>
<evidence type="ECO:0000313" key="6">
    <source>
        <dbReference type="EMBL" id="SVD13952.1"/>
    </source>
</evidence>
<dbReference type="PANTHER" id="PTHR43701:SF2">
    <property type="entry name" value="MEMBRANE TRANSPORTER PROTEIN YJNA-RELATED"/>
    <property type="match status" value="1"/>
</dbReference>
<dbReference type="EMBL" id="UINC01131945">
    <property type="protein sequence ID" value="SVD13952.1"/>
    <property type="molecule type" value="Genomic_DNA"/>
</dbReference>
<gene>
    <name evidence="6" type="ORF">METZ01_LOCUS366806</name>
</gene>
<dbReference type="Pfam" id="PF01925">
    <property type="entry name" value="TauE"/>
    <property type="match status" value="1"/>
</dbReference>
<evidence type="ECO:0000256" key="1">
    <source>
        <dbReference type="ARBA" id="ARBA00004141"/>
    </source>
</evidence>
<evidence type="ECO:0000256" key="3">
    <source>
        <dbReference type="ARBA" id="ARBA00022989"/>
    </source>
</evidence>
<keyword evidence="2 5" id="KW-0812">Transmembrane</keyword>
<feature type="non-terminal residue" evidence="6">
    <location>
        <position position="260"/>
    </location>
</feature>
<dbReference type="InterPro" id="IPR002781">
    <property type="entry name" value="TM_pro_TauE-like"/>
</dbReference>
<feature type="transmembrane region" description="Helical" evidence="5">
    <location>
        <begin position="76"/>
        <end position="99"/>
    </location>
</feature>
<reference evidence="6" key="1">
    <citation type="submission" date="2018-05" db="EMBL/GenBank/DDBJ databases">
        <authorList>
            <person name="Lanie J.A."/>
            <person name="Ng W.-L."/>
            <person name="Kazmierczak K.M."/>
            <person name="Andrzejewski T.M."/>
            <person name="Davidsen T.M."/>
            <person name="Wayne K.J."/>
            <person name="Tettelin H."/>
            <person name="Glass J.I."/>
            <person name="Rusch D."/>
            <person name="Podicherti R."/>
            <person name="Tsui H.-C.T."/>
            <person name="Winkler M.E."/>
        </authorList>
    </citation>
    <scope>NUCLEOTIDE SEQUENCE</scope>
</reference>
<protein>
    <recommendedName>
        <fullName evidence="7">Membrane transporter protein</fullName>
    </recommendedName>
</protein>
<evidence type="ECO:0000256" key="5">
    <source>
        <dbReference type="SAM" id="Phobius"/>
    </source>
</evidence>
<feature type="transmembrane region" description="Helical" evidence="5">
    <location>
        <begin position="158"/>
        <end position="177"/>
    </location>
</feature>
<dbReference type="AlphaFoldDB" id="A0A382SWJ6"/>
<evidence type="ECO:0008006" key="7">
    <source>
        <dbReference type="Google" id="ProtNLM"/>
    </source>
</evidence>
<sequence>MIVFWSILMKAVTGLVIGFSIGMTGIGGGILVLPALVILFGMSPTMAVGTANLYAFLTKIYAAYHHWQQKTIAVRICTCFLAGAVPATLVVAYTINWYVGTLTSDPVAQSDMQDGLKQFIGALILVTAVFILWDFNVKRKQKEETTTALQTAMQRNDYRQITVAITLGAMVGGLIAATSVGGGVVLIPLLIIVFGLSPVLTVGSSIFIGSILTFLSSAVYATGDQLDWTTGVIMAAGAFVGVPLGTRMSKKIKGMTLQFI</sequence>
<dbReference type="InterPro" id="IPR051598">
    <property type="entry name" value="TSUP/Inactive_protease-like"/>
</dbReference>
<name>A0A382SWJ6_9ZZZZ</name>
<accession>A0A382SWJ6</accession>